<organism evidence="1 2">
    <name type="scientific">Panagrolaimus sp. PS1159</name>
    <dbReference type="NCBI Taxonomy" id="55785"/>
    <lineage>
        <taxon>Eukaryota</taxon>
        <taxon>Metazoa</taxon>
        <taxon>Ecdysozoa</taxon>
        <taxon>Nematoda</taxon>
        <taxon>Chromadorea</taxon>
        <taxon>Rhabditida</taxon>
        <taxon>Tylenchina</taxon>
        <taxon>Panagrolaimomorpha</taxon>
        <taxon>Panagrolaimoidea</taxon>
        <taxon>Panagrolaimidae</taxon>
        <taxon>Panagrolaimus</taxon>
    </lineage>
</organism>
<accession>A0AC35G1M5</accession>
<evidence type="ECO:0000313" key="1">
    <source>
        <dbReference type="Proteomes" id="UP000887580"/>
    </source>
</evidence>
<dbReference type="Proteomes" id="UP000887580">
    <property type="component" value="Unplaced"/>
</dbReference>
<name>A0AC35G1M5_9BILA</name>
<sequence>AKNLSVISIGYDDLVSIVHKEKLEQKPFIGHVSYNLPGTPLINTMDNIDYLIGLFDGNSSFKNLTQPCNILPHYDYCNYLLNSTAKITYCNALEMSRNLNKLGYSEVVLIGNAEIGNVRSFIPFGFGLIIGDREIIVFANDLKKIEAQIENYEIYGSGKITMVNSVI</sequence>
<evidence type="ECO:0000313" key="2">
    <source>
        <dbReference type="WBParaSite" id="PS1159_v2.g22504.t1"/>
    </source>
</evidence>
<dbReference type="WBParaSite" id="PS1159_v2.g22504.t1">
    <property type="protein sequence ID" value="PS1159_v2.g22504.t1"/>
    <property type="gene ID" value="PS1159_v2.g22504"/>
</dbReference>
<proteinExistence type="predicted"/>
<protein>
    <submittedName>
        <fullName evidence="2">Uncharacterized protein</fullName>
    </submittedName>
</protein>
<reference evidence="2" key="1">
    <citation type="submission" date="2022-11" db="UniProtKB">
        <authorList>
            <consortium name="WormBaseParasite"/>
        </authorList>
    </citation>
    <scope>IDENTIFICATION</scope>
</reference>